<keyword evidence="7" id="KW-1185">Reference proteome</keyword>
<dbReference type="AlphaFoldDB" id="A0A1E5L0Q7"/>
<dbReference type="PROSITE" id="PS50042">
    <property type="entry name" value="CNMP_BINDING_3"/>
    <property type="match status" value="1"/>
</dbReference>
<keyword evidence="2" id="KW-0238">DNA-binding</keyword>
<evidence type="ECO:0000313" key="7">
    <source>
        <dbReference type="Proteomes" id="UP000095256"/>
    </source>
</evidence>
<dbReference type="GO" id="GO:0005829">
    <property type="term" value="C:cytosol"/>
    <property type="evidence" value="ECO:0007669"/>
    <property type="project" value="TreeGrafter"/>
</dbReference>
<dbReference type="SUPFAM" id="SSF46785">
    <property type="entry name" value="Winged helix' DNA-binding domain"/>
    <property type="match status" value="1"/>
</dbReference>
<dbReference type="Proteomes" id="UP000095256">
    <property type="component" value="Unassembled WGS sequence"/>
</dbReference>
<feature type="domain" description="Cyclic nucleotide-binding" evidence="4">
    <location>
        <begin position="19"/>
        <end position="135"/>
    </location>
</feature>
<keyword evidence="3" id="KW-0804">Transcription</keyword>
<dbReference type="SUPFAM" id="SSF51206">
    <property type="entry name" value="cAMP-binding domain-like"/>
    <property type="match status" value="1"/>
</dbReference>
<evidence type="ECO:0000256" key="1">
    <source>
        <dbReference type="ARBA" id="ARBA00023015"/>
    </source>
</evidence>
<name>A0A1E5L0Q7_9ENTE</name>
<evidence type="ECO:0000313" key="6">
    <source>
        <dbReference type="EMBL" id="OEH83499.1"/>
    </source>
</evidence>
<dbReference type="GO" id="GO:0003677">
    <property type="term" value="F:DNA binding"/>
    <property type="evidence" value="ECO:0007669"/>
    <property type="project" value="UniProtKB-KW"/>
</dbReference>
<dbReference type="Gene3D" id="2.60.120.10">
    <property type="entry name" value="Jelly Rolls"/>
    <property type="match status" value="1"/>
</dbReference>
<dbReference type="InterPro" id="IPR036390">
    <property type="entry name" value="WH_DNA-bd_sf"/>
</dbReference>
<dbReference type="InterPro" id="IPR036388">
    <property type="entry name" value="WH-like_DNA-bd_sf"/>
</dbReference>
<accession>A0A1E5L0Q7</accession>
<dbReference type="InterPro" id="IPR050397">
    <property type="entry name" value="Env_Response_Regulators"/>
</dbReference>
<dbReference type="PANTHER" id="PTHR24567">
    <property type="entry name" value="CRP FAMILY TRANSCRIPTIONAL REGULATORY PROTEIN"/>
    <property type="match status" value="1"/>
</dbReference>
<keyword evidence="1" id="KW-0805">Transcription regulation</keyword>
<dbReference type="InterPro" id="IPR012318">
    <property type="entry name" value="HTH_CRP"/>
</dbReference>
<dbReference type="EMBL" id="MIEK01000006">
    <property type="protein sequence ID" value="OEH83499.1"/>
    <property type="molecule type" value="Genomic_DNA"/>
</dbReference>
<dbReference type="STRING" id="762845.BCR26_09345"/>
<dbReference type="OrthoDB" id="9810708at2"/>
<reference evidence="6 7" key="1">
    <citation type="submission" date="2016-09" db="EMBL/GenBank/DDBJ databases">
        <authorList>
            <person name="Capua I."/>
            <person name="De Benedictis P."/>
            <person name="Joannis T."/>
            <person name="Lombin L.H."/>
            <person name="Cattoli G."/>
        </authorList>
    </citation>
    <scope>NUCLEOTIDE SEQUENCE [LARGE SCALE GENOMIC DNA]</scope>
    <source>
        <strain evidence="6 7">LMG 25899</strain>
    </source>
</reference>
<dbReference type="PROSITE" id="PS51063">
    <property type="entry name" value="HTH_CRP_2"/>
    <property type="match status" value="1"/>
</dbReference>
<sequence length="230" mass="26736">MTVIDAKEPLNDHISRTLLTDEEFMFIQENIYCRSYKKGQVLFDVGDERNRMFILKKGLVKFERIDSTGSLFYLNFIKEEVIFPLAGLFTDKNYFSSAIAATDIEVYYLSTKIFEKIVQGNKQLLLFYFEELSSELKRHMLKIESCVTSSASVRVKNTLAILMHDIGERTYGNQILVPYPISMNDISHSSGTTRETTSHVIKKLVKKKKIQYFHKELTFLEPDYFSLDSM</sequence>
<evidence type="ECO:0000259" key="4">
    <source>
        <dbReference type="PROSITE" id="PS50042"/>
    </source>
</evidence>
<dbReference type="Gene3D" id="1.10.10.10">
    <property type="entry name" value="Winged helix-like DNA-binding domain superfamily/Winged helix DNA-binding domain"/>
    <property type="match status" value="1"/>
</dbReference>
<evidence type="ECO:0000256" key="3">
    <source>
        <dbReference type="ARBA" id="ARBA00023163"/>
    </source>
</evidence>
<protein>
    <submittedName>
        <fullName evidence="6">Cyclic nucleotide-binding protein</fullName>
    </submittedName>
</protein>
<feature type="domain" description="HTH crp-type" evidence="5">
    <location>
        <begin position="149"/>
        <end position="223"/>
    </location>
</feature>
<dbReference type="InterPro" id="IPR014710">
    <property type="entry name" value="RmlC-like_jellyroll"/>
</dbReference>
<dbReference type="RefSeq" id="WP_069697547.1">
    <property type="nucleotide sequence ID" value="NZ_JAGGMA010000016.1"/>
</dbReference>
<dbReference type="Pfam" id="PF00027">
    <property type="entry name" value="cNMP_binding"/>
    <property type="match status" value="1"/>
</dbReference>
<dbReference type="GO" id="GO:0003700">
    <property type="term" value="F:DNA-binding transcription factor activity"/>
    <property type="evidence" value="ECO:0007669"/>
    <property type="project" value="TreeGrafter"/>
</dbReference>
<proteinExistence type="predicted"/>
<evidence type="ECO:0000256" key="2">
    <source>
        <dbReference type="ARBA" id="ARBA00023125"/>
    </source>
</evidence>
<dbReference type="InterPro" id="IPR018490">
    <property type="entry name" value="cNMP-bd_dom_sf"/>
</dbReference>
<dbReference type="CDD" id="cd00038">
    <property type="entry name" value="CAP_ED"/>
    <property type="match status" value="1"/>
</dbReference>
<organism evidence="6 7">
    <name type="scientific">Enterococcus rivorum</name>
    <dbReference type="NCBI Taxonomy" id="762845"/>
    <lineage>
        <taxon>Bacteria</taxon>
        <taxon>Bacillati</taxon>
        <taxon>Bacillota</taxon>
        <taxon>Bacilli</taxon>
        <taxon>Lactobacillales</taxon>
        <taxon>Enterococcaceae</taxon>
        <taxon>Enterococcus</taxon>
    </lineage>
</organism>
<dbReference type="PANTHER" id="PTHR24567:SF74">
    <property type="entry name" value="HTH-TYPE TRANSCRIPTIONAL REGULATOR ARCR"/>
    <property type="match status" value="1"/>
</dbReference>
<comment type="caution">
    <text evidence="6">The sequence shown here is derived from an EMBL/GenBank/DDBJ whole genome shotgun (WGS) entry which is preliminary data.</text>
</comment>
<gene>
    <name evidence="6" type="ORF">BCR26_09345</name>
</gene>
<dbReference type="InterPro" id="IPR000595">
    <property type="entry name" value="cNMP-bd_dom"/>
</dbReference>
<evidence type="ECO:0000259" key="5">
    <source>
        <dbReference type="PROSITE" id="PS51063"/>
    </source>
</evidence>